<comment type="caution">
    <text evidence="2">The sequence shown here is derived from an EMBL/GenBank/DDBJ whole genome shotgun (WGS) entry which is preliminary data.</text>
</comment>
<accession>A0AAD6VBB2</accession>
<dbReference type="Proteomes" id="UP001219525">
    <property type="component" value="Unassembled WGS sequence"/>
</dbReference>
<dbReference type="AlphaFoldDB" id="A0AAD6VBB2"/>
<keyword evidence="1" id="KW-0472">Membrane</keyword>
<organism evidence="2 3">
    <name type="scientific">Mycena pura</name>
    <dbReference type="NCBI Taxonomy" id="153505"/>
    <lineage>
        <taxon>Eukaryota</taxon>
        <taxon>Fungi</taxon>
        <taxon>Dikarya</taxon>
        <taxon>Basidiomycota</taxon>
        <taxon>Agaricomycotina</taxon>
        <taxon>Agaricomycetes</taxon>
        <taxon>Agaricomycetidae</taxon>
        <taxon>Agaricales</taxon>
        <taxon>Marasmiineae</taxon>
        <taxon>Mycenaceae</taxon>
        <taxon>Mycena</taxon>
    </lineage>
</organism>
<keyword evidence="1" id="KW-1133">Transmembrane helix</keyword>
<feature type="transmembrane region" description="Helical" evidence="1">
    <location>
        <begin position="41"/>
        <end position="59"/>
    </location>
</feature>
<evidence type="ECO:0000256" key="1">
    <source>
        <dbReference type="SAM" id="Phobius"/>
    </source>
</evidence>
<evidence type="ECO:0000313" key="2">
    <source>
        <dbReference type="EMBL" id="KAJ7207825.1"/>
    </source>
</evidence>
<dbReference type="EMBL" id="JARJCW010000035">
    <property type="protein sequence ID" value="KAJ7207825.1"/>
    <property type="molecule type" value="Genomic_DNA"/>
</dbReference>
<protein>
    <submittedName>
        <fullName evidence="2">Uncharacterized protein</fullName>
    </submittedName>
</protein>
<sequence>MSALATASLVEALLESVLYGVYGVLCITVLYLFCSRERRPAVWVSLGLVIQFFTITGFVESVVDHEPCDIYCNQRVQHRNDIVENMSGYQSAEQTFGPH</sequence>
<proteinExistence type="predicted"/>
<reference evidence="2" key="1">
    <citation type="submission" date="2023-03" db="EMBL/GenBank/DDBJ databases">
        <title>Massive genome expansion in bonnet fungi (Mycena s.s.) driven by repeated elements and novel gene families across ecological guilds.</title>
        <authorList>
            <consortium name="Lawrence Berkeley National Laboratory"/>
            <person name="Harder C.B."/>
            <person name="Miyauchi S."/>
            <person name="Viragh M."/>
            <person name="Kuo A."/>
            <person name="Thoen E."/>
            <person name="Andreopoulos B."/>
            <person name="Lu D."/>
            <person name="Skrede I."/>
            <person name="Drula E."/>
            <person name="Henrissat B."/>
            <person name="Morin E."/>
            <person name="Kohler A."/>
            <person name="Barry K."/>
            <person name="LaButti K."/>
            <person name="Morin E."/>
            <person name="Salamov A."/>
            <person name="Lipzen A."/>
            <person name="Mereny Z."/>
            <person name="Hegedus B."/>
            <person name="Baldrian P."/>
            <person name="Stursova M."/>
            <person name="Weitz H."/>
            <person name="Taylor A."/>
            <person name="Grigoriev I.V."/>
            <person name="Nagy L.G."/>
            <person name="Martin F."/>
            <person name="Kauserud H."/>
        </authorList>
    </citation>
    <scope>NUCLEOTIDE SEQUENCE</scope>
    <source>
        <strain evidence="2">9144</strain>
    </source>
</reference>
<feature type="transmembrane region" description="Helical" evidence="1">
    <location>
        <begin position="12"/>
        <end position="34"/>
    </location>
</feature>
<keyword evidence="3" id="KW-1185">Reference proteome</keyword>
<evidence type="ECO:0000313" key="3">
    <source>
        <dbReference type="Proteomes" id="UP001219525"/>
    </source>
</evidence>
<name>A0AAD6VBB2_9AGAR</name>
<gene>
    <name evidence="2" type="ORF">GGX14DRAFT_454509</name>
</gene>
<keyword evidence="1" id="KW-0812">Transmembrane</keyword>